<feature type="transmembrane region" description="Helical" evidence="3">
    <location>
        <begin position="65"/>
        <end position="86"/>
    </location>
</feature>
<dbReference type="AlphaFoldDB" id="A0A382TGZ2"/>
<feature type="region of interest" description="Disordered" evidence="2">
    <location>
        <begin position="1"/>
        <end position="26"/>
    </location>
</feature>
<evidence type="ECO:0000313" key="4">
    <source>
        <dbReference type="EMBL" id="SVD21379.1"/>
    </source>
</evidence>
<feature type="non-terminal residue" evidence="4">
    <location>
        <position position="200"/>
    </location>
</feature>
<evidence type="ECO:0000256" key="2">
    <source>
        <dbReference type="SAM" id="MobiDB-lite"/>
    </source>
</evidence>
<dbReference type="Pfam" id="PF01554">
    <property type="entry name" value="MatE"/>
    <property type="match status" value="1"/>
</dbReference>
<organism evidence="4">
    <name type="scientific">marine metagenome</name>
    <dbReference type="NCBI Taxonomy" id="408172"/>
    <lineage>
        <taxon>unclassified sequences</taxon>
        <taxon>metagenomes</taxon>
        <taxon>ecological metagenomes</taxon>
    </lineage>
</organism>
<dbReference type="GO" id="GO:0042910">
    <property type="term" value="F:xenobiotic transmembrane transporter activity"/>
    <property type="evidence" value="ECO:0007669"/>
    <property type="project" value="InterPro"/>
</dbReference>
<sequence>MKVFPKKETSNSSNGSQGERSGRHVRDLTKGSIPRNLWSLSWPQMAESFFSVIDQLADLFWAGRVGYKAIAGMGVSQTYIMMLMTARMGLDASMRAMVSRAIGAGDTAYANHVLTQSIILTALWSLIVGIPGVIFTDRLLGLVGVSGDVVAMTSGYMKLQFIAMSFMSFQRLTGGSLQAAGDSITPLKAATVSRVIHLIL</sequence>
<name>A0A382TGZ2_9ZZZZ</name>
<accession>A0A382TGZ2</accession>
<proteinExistence type="predicted"/>
<keyword evidence="1" id="KW-0813">Transport</keyword>
<evidence type="ECO:0008006" key="5">
    <source>
        <dbReference type="Google" id="ProtNLM"/>
    </source>
</evidence>
<gene>
    <name evidence="4" type="ORF">METZ01_LOCUS374233</name>
</gene>
<protein>
    <recommendedName>
        <fullName evidence="5">Polysaccharide biosynthesis protein C-terminal domain-containing protein</fullName>
    </recommendedName>
</protein>
<evidence type="ECO:0000256" key="1">
    <source>
        <dbReference type="ARBA" id="ARBA00022448"/>
    </source>
</evidence>
<evidence type="ECO:0000256" key="3">
    <source>
        <dbReference type="SAM" id="Phobius"/>
    </source>
</evidence>
<dbReference type="InterPro" id="IPR050222">
    <property type="entry name" value="MATE_MdtK"/>
</dbReference>
<dbReference type="PANTHER" id="PTHR43298:SF2">
    <property type="entry name" value="FMN_FAD EXPORTER YEEO-RELATED"/>
    <property type="match status" value="1"/>
</dbReference>
<keyword evidence="3" id="KW-0472">Membrane</keyword>
<dbReference type="EMBL" id="UINC01136546">
    <property type="protein sequence ID" value="SVD21379.1"/>
    <property type="molecule type" value="Genomic_DNA"/>
</dbReference>
<dbReference type="InterPro" id="IPR002528">
    <property type="entry name" value="MATE_fam"/>
</dbReference>
<feature type="transmembrane region" description="Helical" evidence="3">
    <location>
        <begin position="139"/>
        <end position="157"/>
    </location>
</feature>
<keyword evidence="3" id="KW-0812">Transmembrane</keyword>
<keyword evidence="3" id="KW-1133">Transmembrane helix</keyword>
<dbReference type="GO" id="GO:0015297">
    <property type="term" value="F:antiporter activity"/>
    <property type="evidence" value="ECO:0007669"/>
    <property type="project" value="InterPro"/>
</dbReference>
<feature type="compositionally biased region" description="Polar residues" evidence="2">
    <location>
        <begin position="10"/>
        <end position="19"/>
    </location>
</feature>
<feature type="transmembrane region" description="Helical" evidence="3">
    <location>
        <begin position="107"/>
        <end position="127"/>
    </location>
</feature>
<dbReference type="GO" id="GO:0005886">
    <property type="term" value="C:plasma membrane"/>
    <property type="evidence" value="ECO:0007669"/>
    <property type="project" value="TreeGrafter"/>
</dbReference>
<reference evidence="4" key="1">
    <citation type="submission" date="2018-05" db="EMBL/GenBank/DDBJ databases">
        <authorList>
            <person name="Lanie J.A."/>
            <person name="Ng W.-L."/>
            <person name="Kazmierczak K.M."/>
            <person name="Andrzejewski T.M."/>
            <person name="Davidsen T.M."/>
            <person name="Wayne K.J."/>
            <person name="Tettelin H."/>
            <person name="Glass J.I."/>
            <person name="Rusch D."/>
            <person name="Podicherti R."/>
            <person name="Tsui H.-C.T."/>
            <person name="Winkler M.E."/>
        </authorList>
    </citation>
    <scope>NUCLEOTIDE SEQUENCE</scope>
</reference>
<dbReference type="PANTHER" id="PTHR43298">
    <property type="entry name" value="MULTIDRUG RESISTANCE PROTEIN NORM-RELATED"/>
    <property type="match status" value="1"/>
</dbReference>